<dbReference type="InterPro" id="IPR006311">
    <property type="entry name" value="TAT_signal"/>
</dbReference>
<gene>
    <name evidence="2" type="ORF">G4L39_13010</name>
</gene>
<dbReference type="InterPro" id="IPR019546">
    <property type="entry name" value="TAT_signal_bac_arc"/>
</dbReference>
<sequence>MKTRREFLKTSLAAGAALSLGGLERLFAAEPASGGATAQAGAQATRSVLVAVRDGERAAMLDRALAELGGMKAFVKPGQTVLVKPNIGWDVPPERGANTHPELVQRIVELCLEAGARSVQIFDNPVDEWRRAYETSGIEAAARKAGATMVNGKDESLYRQASVPRGVKLREARVHRLYLDADVVINVPVLKTHGGARITACLKNLMGVVWDRRVYHQLDLHQCIADFVTLRKPELNILDAYQPMVRNGPRGRSADDCVVMRTLLVSTDPVAVDAAGARMLNLEPDQVAHIPLAAKLGLGTADLDQVEVRRIRLG</sequence>
<dbReference type="EMBL" id="JAAKYA010000085">
    <property type="protein sequence ID" value="NGO40308.1"/>
    <property type="molecule type" value="Genomic_DNA"/>
</dbReference>
<evidence type="ECO:0000313" key="2">
    <source>
        <dbReference type="EMBL" id="NGO40308.1"/>
    </source>
</evidence>
<dbReference type="InterPro" id="IPR007160">
    <property type="entry name" value="DUF362"/>
</dbReference>
<dbReference type="AlphaFoldDB" id="A0A6M1RJQ8"/>
<dbReference type="RefSeq" id="WP_165108777.1">
    <property type="nucleotide sequence ID" value="NZ_JAAKYA010000085.1"/>
</dbReference>
<reference evidence="2 3" key="1">
    <citation type="submission" date="2020-02" db="EMBL/GenBank/DDBJ databases">
        <title>Draft genome sequence of Limisphaera ngatamarikiensis NGM72.4T, a thermophilic Verrucomicrobia grouped in subdivision 3.</title>
        <authorList>
            <person name="Carere C.R."/>
            <person name="Steen J."/>
            <person name="Hugenholtz P."/>
            <person name="Stott M.B."/>
        </authorList>
    </citation>
    <scope>NUCLEOTIDE SEQUENCE [LARGE SCALE GENOMIC DNA]</scope>
    <source>
        <strain evidence="2 3">NGM72.4</strain>
    </source>
</reference>
<dbReference type="PROSITE" id="PS51318">
    <property type="entry name" value="TAT"/>
    <property type="match status" value="1"/>
</dbReference>
<evidence type="ECO:0000259" key="1">
    <source>
        <dbReference type="Pfam" id="PF04015"/>
    </source>
</evidence>
<accession>A0A6M1RJQ8</accession>
<name>A0A6M1RJQ8_9BACT</name>
<dbReference type="NCBIfam" id="TIGR01409">
    <property type="entry name" value="TAT_signal_seq"/>
    <property type="match status" value="1"/>
</dbReference>
<feature type="domain" description="DUF362" evidence="1">
    <location>
        <begin position="81"/>
        <end position="278"/>
    </location>
</feature>
<evidence type="ECO:0000313" key="3">
    <source>
        <dbReference type="Proteomes" id="UP000477311"/>
    </source>
</evidence>
<keyword evidence="3" id="KW-1185">Reference proteome</keyword>
<dbReference type="Pfam" id="PF04015">
    <property type="entry name" value="DUF362"/>
    <property type="match status" value="1"/>
</dbReference>
<organism evidence="2 3">
    <name type="scientific">Limisphaera ngatamarikiensis</name>
    <dbReference type="NCBI Taxonomy" id="1324935"/>
    <lineage>
        <taxon>Bacteria</taxon>
        <taxon>Pseudomonadati</taxon>
        <taxon>Verrucomicrobiota</taxon>
        <taxon>Verrucomicrobiia</taxon>
        <taxon>Limisphaerales</taxon>
        <taxon>Limisphaeraceae</taxon>
        <taxon>Limisphaera</taxon>
    </lineage>
</organism>
<dbReference type="Proteomes" id="UP000477311">
    <property type="component" value="Unassembled WGS sequence"/>
</dbReference>
<comment type="caution">
    <text evidence="2">The sequence shown here is derived from an EMBL/GenBank/DDBJ whole genome shotgun (WGS) entry which is preliminary data.</text>
</comment>
<protein>
    <submittedName>
        <fullName evidence="2">DUF362 domain-containing protein</fullName>
    </submittedName>
</protein>
<proteinExistence type="predicted"/>